<dbReference type="InterPro" id="IPR011701">
    <property type="entry name" value="MFS"/>
</dbReference>
<evidence type="ECO:0000256" key="5">
    <source>
        <dbReference type="ARBA" id="ARBA00022989"/>
    </source>
</evidence>
<dbReference type="Proteomes" id="UP000027855">
    <property type="component" value="Unassembled WGS sequence"/>
</dbReference>
<feature type="domain" description="Major facilitator superfamily (MFS) profile" evidence="8">
    <location>
        <begin position="14"/>
        <end position="399"/>
    </location>
</feature>
<gene>
    <name evidence="9" type="ORF">DL07_07520</name>
</gene>
<evidence type="ECO:0000256" key="1">
    <source>
        <dbReference type="ARBA" id="ARBA00004651"/>
    </source>
</evidence>
<feature type="transmembrane region" description="Helical" evidence="7">
    <location>
        <begin position="345"/>
        <end position="363"/>
    </location>
</feature>
<comment type="subcellular location">
    <subcellularLocation>
        <location evidence="1">Cell membrane</location>
        <topology evidence="1">Multi-pass membrane protein</topology>
    </subcellularLocation>
</comment>
<sequence length="407" mass="44482">MRQKELKSTDWQRNLKIAWIGTFFTGASFSIVMPFMALYIEELGVKGDMVEWYTGLSIAISALASALVSPIWGRLADRYGRKPMMIRASMVMTFTMGGLALVPNVFWLLFLRTLNGLFAGYVPNATALIASQVPQNRSGYALGTLSTGLTAGVLIGPLLGGTLSEAFGMRGTFLLVGLILFICCLLTVFGLRENFQPIEKGEMMTLSQVFAKIPSKSMLIGLFVTSMIIQISAQSIAPMLALYIRYLGQRDNILFYSGLIVSAMGFSSLLSTPFLGKLGDRIGNHRLLLMGLFYSFLLYFLCGFAGSALQLGILRFAYGFGVGALMPSVNSLLTKMTPKEGISRIFSFNQSFSYIGQVLGPFVGSAVATGLGYRWVFFVTAIIVFGNFVWSLIIFRKSLGVKNIGES</sequence>
<name>A0A074IR80_STRSL</name>
<evidence type="ECO:0000259" key="8">
    <source>
        <dbReference type="PROSITE" id="PS50850"/>
    </source>
</evidence>
<organism evidence="9 10">
    <name type="scientific">Streptococcus salivarius</name>
    <dbReference type="NCBI Taxonomy" id="1304"/>
    <lineage>
        <taxon>Bacteria</taxon>
        <taxon>Bacillati</taxon>
        <taxon>Bacillota</taxon>
        <taxon>Bacilli</taxon>
        <taxon>Lactobacillales</taxon>
        <taxon>Streptococcaceae</taxon>
        <taxon>Streptococcus</taxon>
    </lineage>
</organism>
<keyword evidence="2" id="KW-0813">Transport</keyword>
<feature type="transmembrane region" description="Helical" evidence="7">
    <location>
        <begin position="20"/>
        <end position="40"/>
    </location>
</feature>
<accession>A0A074IR80</accession>
<keyword evidence="4 7" id="KW-0812">Transmembrane</keyword>
<dbReference type="PRINTS" id="PR01035">
    <property type="entry name" value="TCRTETA"/>
</dbReference>
<proteinExistence type="predicted"/>
<dbReference type="AlphaFoldDB" id="A0A074IR80"/>
<dbReference type="SUPFAM" id="SSF103473">
    <property type="entry name" value="MFS general substrate transporter"/>
    <property type="match status" value="2"/>
</dbReference>
<dbReference type="PANTHER" id="PTHR43414">
    <property type="entry name" value="MULTIDRUG RESISTANCE PROTEIN MDTG"/>
    <property type="match status" value="1"/>
</dbReference>
<dbReference type="GO" id="GO:0005886">
    <property type="term" value="C:plasma membrane"/>
    <property type="evidence" value="ECO:0007669"/>
    <property type="project" value="UniProtKB-SubCell"/>
</dbReference>
<dbReference type="RefSeq" id="WP_037604003.1">
    <property type="nucleotide sequence ID" value="NZ_JADMQU010000010.1"/>
</dbReference>
<dbReference type="Gene3D" id="1.20.1250.20">
    <property type="entry name" value="MFS general substrate transporter like domains"/>
    <property type="match status" value="2"/>
</dbReference>
<feature type="transmembrane region" description="Helical" evidence="7">
    <location>
        <begin position="172"/>
        <end position="192"/>
    </location>
</feature>
<dbReference type="Pfam" id="PF07690">
    <property type="entry name" value="MFS_1"/>
    <property type="match status" value="1"/>
</dbReference>
<dbReference type="InterPro" id="IPR001958">
    <property type="entry name" value="Tet-R_TetA/multi-R_MdtG-like"/>
</dbReference>
<dbReference type="PROSITE" id="PS50850">
    <property type="entry name" value="MFS"/>
    <property type="match status" value="1"/>
</dbReference>
<dbReference type="GO" id="GO:0022857">
    <property type="term" value="F:transmembrane transporter activity"/>
    <property type="evidence" value="ECO:0007669"/>
    <property type="project" value="InterPro"/>
</dbReference>
<feature type="transmembrane region" description="Helical" evidence="7">
    <location>
        <begin position="52"/>
        <end position="73"/>
    </location>
</feature>
<feature type="transmembrane region" description="Helical" evidence="7">
    <location>
        <begin position="253"/>
        <end position="275"/>
    </location>
</feature>
<feature type="transmembrane region" description="Helical" evidence="7">
    <location>
        <begin position="85"/>
        <end position="110"/>
    </location>
</feature>
<evidence type="ECO:0000313" key="9">
    <source>
        <dbReference type="EMBL" id="KEO43346.1"/>
    </source>
</evidence>
<comment type="caution">
    <text evidence="9">The sequence shown here is derived from an EMBL/GenBank/DDBJ whole genome shotgun (WGS) entry which is preliminary data.</text>
</comment>
<evidence type="ECO:0000256" key="6">
    <source>
        <dbReference type="ARBA" id="ARBA00023136"/>
    </source>
</evidence>
<feature type="transmembrane region" description="Helical" evidence="7">
    <location>
        <begin position="375"/>
        <end position="395"/>
    </location>
</feature>
<dbReference type="PANTHER" id="PTHR43414:SF6">
    <property type="entry name" value="MULTIDRUG RESISTANCE PROTEIN MDTG"/>
    <property type="match status" value="1"/>
</dbReference>
<reference evidence="9 10" key="1">
    <citation type="submission" date="2014-04" db="EMBL/GenBank/DDBJ databases">
        <title>Variable characteristics of bacteriocin-producing Streptococcus salivarius strains isolated from Malaysian subjects.</title>
        <authorList>
            <person name="Philip K."/>
            <person name="Barbour A."/>
        </authorList>
    </citation>
    <scope>NUCLEOTIDE SEQUENCE [LARGE SCALE GENOMIC DNA]</scope>
    <source>
        <strain evidence="9 10">NU10</strain>
    </source>
</reference>
<protein>
    <submittedName>
        <fullName evidence="9">Multidrug transporter</fullName>
    </submittedName>
</protein>
<feature type="transmembrane region" description="Helical" evidence="7">
    <location>
        <begin position="313"/>
        <end position="333"/>
    </location>
</feature>
<evidence type="ECO:0000256" key="4">
    <source>
        <dbReference type="ARBA" id="ARBA00022692"/>
    </source>
</evidence>
<dbReference type="InterPro" id="IPR005828">
    <property type="entry name" value="MFS_sugar_transport-like"/>
</dbReference>
<evidence type="ECO:0000256" key="2">
    <source>
        <dbReference type="ARBA" id="ARBA00022448"/>
    </source>
</evidence>
<keyword evidence="6 7" id="KW-0472">Membrane</keyword>
<feature type="transmembrane region" description="Helical" evidence="7">
    <location>
        <begin position="287"/>
        <end position="307"/>
    </location>
</feature>
<evidence type="ECO:0000313" key="10">
    <source>
        <dbReference type="Proteomes" id="UP000027855"/>
    </source>
</evidence>
<feature type="transmembrane region" description="Helical" evidence="7">
    <location>
        <begin position="213"/>
        <end position="233"/>
    </location>
</feature>
<dbReference type="CDD" id="cd17391">
    <property type="entry name" value="MFS_MdtG_MDR_like"/>
    <property type="match status" value="1"/>
</dbReference>
<evidence type="ECO:0000256" key="3">
    <source>
        <dbReference type="ARBA" id="ARBA00022475"/>
    </source>
</evidence>
<dbReference type="Pfam" id="PF00083">
    <property type="entry name" value="Sugar_tr"/>
    <property type="match status" value="1"/>
</dbReference>
<dbReference type="EMBL" id="JJMT01000033">
    <property type="protein sequence ID" value="KEO43346.1"/>
    <property type="molecule type" value="Genomic_DNA"/>
</dbReference>
<dbReference type="InterPro" id="IPR036259">
    <property type="entry name" value="MFS_trans_sf"/>
</dbReference>
<evidence type="ECO:0000256" key="7">
    <source>
        <dbReference type="SAM" id="Phobius"/>
    </source>
</evidence>
<keyword evidence="3" id="KW-1003">Cell membrane</keyword>
<dbReference type="InterPro" id="IPR020846">
    <property type="entry name" value="MFS_dom"/>
</dbReference>
<keyword evidence="5 7" id="KW-1133">Transmembrane helix</keyword>